<dbReference type="EMBL" id="AP024425">
    <property type="protein sequence ID" value="BCR94358.1"/>
    <property type="molecule type" value="Genomic_DNA"/>
</dbReference>
<gene>
    <name evidence="2" type="ORF">AKAW2_11404A</name>
</gene>
<dbReference type="Pfam" id="PF24494">
    <property type="entry name" value="DUF7587"/>
    <property type="match status" value="1"/>
</dbReference>
<protein>
    <recommendedName>
        <fullName evidence="1">DUF7587 domain-containing protein</fullName>
    </recommendedName>
</protein>
<dbReference type="Proteomes" id="UP000661280">
    <property type="component" value="Chromosome 1"/>
</dbReference>
<feature type="domain" description="DUF7587" evidence="1">
    <location>
        <begin position="224"/>
        <end position="361"/>
    </location>
</feature>
<sequence>MKHSIVVMDPEIGLDYRTPRLQNKWTREQRLLLCCLYEFFQRNTSAFRDIFNRVFESEVTECGFTEGIPSSTLRTQWGEMVRYSYPEWKEVQQHTSEGHWRWIPTLRRIRRTARLLGLHIVPNYVDDNEETCSHQQSLAPQVEMPEITPQHTSMTQRPERRDVGITEVQEQAPVPEIVDITQIDISLCTGGDKVCFWCVQEQILNKARKEPNTVGSRSRWTDEVPPVIYRWSNIDSQGVNSKMLFLAGLFADGRQFFTPGDISQEKFINYFSRHVHIDKTPSPFISTFRSMLSPVHRALWNKEGAIISIIDTHKLDTDVYPAIKLFREQNPRIRGYDGRGEFLVWGKIPPAAIICAVKISTIQQLADEHAQIGHFLQLDKLASHKYNRKQLHGELARDAGKLDHTSGYAIGKFLNSINLPFEFSREVSEGLFHSWRLKRQGTWESFHEGVCAGYDRSIPSTSVSEVGRPEFIVHDVSDDDSITECGSIAEDENMSDSESEDIGASSPCMGRELAAHTSERKPLSTPDGFFMRDTDDELITDEDGEEEVTGRQINLFSEQDSNRSAELITDWPEEDTQVLSSLNLHISQTRIPTIEIFDPKTGGWVQEQARLAQKMEEDDCQSYMQPPSSDDTQEMRGISVEGESDIMHDIETIYSILSMSRELSEDVLPHIRFVRDRERRRRWLLQ</sequence>
<dbReference type="GeneID" id="64955683"/>
<dbReference type="OrthoDB" id="5397734at2759"/>
<evidence type="ECO:0000313" key="2">
    <source>
        <dbReference type="EMBL" id="BCR94358.1"/>
    </source>
</evidence>
<dbReference type="RefSeq" id="XP_041538124.1">
    <property type="nucleotide sequence ID" value="XM_041683885.1"/>
</dbReference>
<dbReference type="AlphaFoldDB" id="A0A7R7W1R1"/>
<dbReference type="InterPro" id="IPR056009">
    <property type="entry name" value="DUF7587"/>
</dbReference>
<accession>A0A7R7W1R1</accession>
<dbReference type="KEGG" id="aluc:AKAW2_11404A"/>
<reference evidence="2" key="1">
    <citation type="submission" date="2021-01" db="EMBL/GenBank/DDBJ databases">
        <authorList>
            <consortium name="Aspergillus luchuensis mut. kawachii IFO 4304 genome sequencing consortium"/>
            <person name="Kazuki M."/>
            <person name="Futagami T."/>
        </authorList>
    </citation>
    <scope>NUCLEOTIDE SEQUENCE</scope>
    <source>
        <strain evidence="2">IFO 4308</strain>
    </source>
</reference>
<organism evidence="2 3">
    <name type="scientific">Aspergillus kawachii</name>
    <name type="common">White koji mold</name>
    <name type="synonym">Aspergillus awamori var. kawachi</name>
    <dbReference type="NCBI Taxonomy" id="1069201"/>
    <lineage>
        <taxon>Eukaryota</taxon>
        <taxon>Fungi</taxon>
        <taxon>Dikarya</taxon>
        <taxon>Ascomycota</taxon>
        <taxon>Pezizomycotina</taxon>
        <taxon>Eurotiomycetes</taxon>
        <taxon>Eurotiomycetidae</taxon>
        <taxon>Eurotiales</taxon>
        <taxon>Aspergillaceae</taxon>
        <taxon>Aspergillus</taxon>
        <taxon>Aspergillus subgen. Circumdati</taxon>
    </lineage>
</organism>
<reference evidence="2" key="2">
    <citation type="submission" date="2021-02" db="EMBL/GenBank/DDBJ databases">
        <title>Aspergillus luchuensis mut. kawachii IFO 4304 genome sequence.</title>
        <authorList>
            <person name="Mori K."/>
            <person name="Kadooka C."/>
            <person name="Goto M."/>
            <person name="Futagami T."/>
        </authorList>
    </citation>
    <scope>NUCLEOTIDE SEQUENCE</scope>
    <source>
        <strain evidence="2">IFO 4308</strain>
    </source>
</reference>
<keyword evidence="3" id="KW-1185">Reference proteome</keyword>
<evidence type="ECO:0000313" key="3">
    <source>
        <dbReference type="Proteomes" id="UP000661280"/>
    </source>
</evidence>
<evidence type="ECO:0000259" key="1">
    <source>
        <dbReference type="Pfam" id="PF24494"/>
    </source>
</evidence>
<name>A0A7R7W1R1_ASPKA</name>
<proteinExistence type="predicted"/>